<keyword evidence="3" id="KW-0808">Transferase</keyword>
<evidence type="ECO:0000256" key="8">
    <source>
        <dbReference type="ARBA" id="ARBA00048679"/>
    </source>
</evidence>
<proteinExistence type="predicted"/>
<dbReference type="EMBL" id="JABWAB010000011">
    <property type="protein sequence ID" value="KAF6044207.1"/>
    <property type="molecule type" value="Genomic_DNA"/>
</dbReference>
<evidence type="ECO:0000256" key="7">
    <source>
        <dbReference type="ARBA" id="ARBA00047899"/>
    </source>
</evidence>
<evidence type="ECO:0000256" key="4">
    <source>
        <dbReference type="ARBA" id="ARBA00022741"/>
    </source>
</evidence>
<dbReference type="InterPro" id="IPR032675">
    <property type="entry name" value="LRR_dom_sf"/>
</dbReference>
<dbReference type="EC" id="2.7.11.1" evidence="1"/>
<evidence type="ECO:0000256" key="2">
    <source>
        <dbReference type="ARBA" id="ARBA00022527"/>
    </source>
</evidence>
<evidence type="ECO:0000256" key="3">
    <source>
        <dbReference type="ARBA" id="ARBA00022679"/>
    </source>
</evidence>
<accession>A0A8X7T9C6</accession>
<dbReference type="SUPFAM" id="SSF52058">
    <property type="entry name" value="L domain-like"/>
    <property type="match status" value="1"/>
</dbReference>
<dbReference type="Proteomes" id="UP000590412">
    <property type="component" value="Unassembled WGS sequence"/>
</dbReference>
<protein>
    <recommendedName>
        <fullName evidence="1">non-specific serine/threonine protein kinase</fullName>
        <ecNumber evidence="1">2.7.11.1</ecNumber>
    </recommendedName>
</protein>
<comment type="caution">
    <text evidence="9">The sequence shown here is derived from an EMBL/GenBank/DDBJ whole genome shotgun (WGS) entry which is preliminary data.</text>
</comment>
<comment type="catalytic activity">
    <reaction evidence="8">
        <text>L-seryl-[protein] + ATP = O-phospho-L-seryl-[protein] + ADP + H(+)</text>
        <dbReference type="Rhea" id="RHEA:17989"/>
        <dbReference type="Rhea" id="RHEA-COMP:9863"/>
        <dbReference type="Rhea" id="RHEA-COMP:11604"/>
        <dbReference type="ChEBI" id="CHEBI:15378"/>
        <dbReference type="ChEBI" id="CHEBI:29999"/>
        <dbReference type="ChEBI" id="CHEBI:30616"/>
        <dbReference type="ChEBI" id="CHEBI:83421"/>
        <dbReference type="ChEBI" id="CHEBI:456216"/>
        <dbReference type="EC" id="2.7.11.1"/>
    </reaction>
</comment>
<dbReference type="GO" id="GO:0005524">
    <property type="term" value="F:ATP binding"/>
    <property type="evidence" value="ECO:0007669"/>
    <property type="project" value="UniProtKB-KW"/>
</dbReference>
<name>A0A8X7T9C6_CANPA</name>
<evidence type="ECO:0000256" key="1">
    <source>
        <dbReference type="ARBA" id="ARBA00012513"/>
    </source>
</evidence>
<dbReference type="InterPro" id="IPR051420">
    <property type="entry name" value="Ser_Thr_Kinases_DiverseReg"/>
</dbReference>
<dbReference type="PROSITE" id="PS51450">
    <property type="entry name" value="LRR"/>
    <property type="match status" value="1"/>
</dbReference>
<organism evidence="9 10">
    <name type="scientific">Candida parapsilosis</name>
    <name type="common">Yeast</name>
    <dbReference type="NCBI Taxonomy" id="5480"/>
    <lineage>
        <taxon>Eukaryota</taxon>
        <taxon>Fungi</taxon>
        <taxon>Dikarya</taxon>
        <taxon>Ascomycota</taxon>
        <taxon>Saccharomycotina</taxon>
        <taxon>Pichiomycetes</taxon>
        <taxon>Debaryomycetaceae</taxon>
        <taxon>Candida/Lodderomyces clade</taxon>
        <taxon>Candida</taxon>
    </lineage>
</organism>
<comment type="catalytic activity">
    <reaction evidence="7">
        <text>L-threonyl-[protein] + ATP = O-phospho-L-threonyl-[protein] + ADP + H(+)</text>
        <dbReference type="Rhea" id="RHEA:46608"/>
        <dbReference type="Rhea" id="RHEA-COMP:11060"/>
        <dbReference type="Rhea" id="RHEA-COMP:11605"/>
        <dbReference type="ChEBI" id="CHEBI:15378"/>
        <dbReference type="ChEBI" id="CHEBI:30013"/>
        <dbReference type="ChEBI" id="CHEBI:30616"/>
        <dbReference type="ChEBI" id="CHEBI:61977"/>
        <dbReference type="ChEBI" id="CHEBI:456216"/>
        <dbReference type="EC" id="2.7.11.1"/>
    </reaction>
</comment>
<dbReference type="GO" id="GO:0004674">
    <property type="term" value="F:protein serine/threonine kinase activity"/>
    <property type="evidence" value="ECO:0007669"/>
    <property type="project" value="UniProtKB-KW"/>
</dbReference>
<keyword evidence="4" id="KW-0547">Nucleotide-binding</keyword>
<evidence type="ECO:0000313" key="9">
    <source>
        <dbReference type="EMBL" id="KAF6044207.1"/>
    </source>
</evidence>
<keyword evidence="6" id="KW-0067">ATP-binding</keyword>
<gene>
    <name evidence="9" type="ORF">FOB60_005300</name>
</gene>
<dbReference type="InterPro" id="IPR001611">
    <property type="entry name" value="Leu-rich_rpt"/>
</dbReference>
<keyword evidence="2" id="KW-0723">Serine/threonine-protein kinase</keyword>
<sequence>MTTATLPTLPMEIIENILFYLMDDDDTLDYLQTVPELTSMLLNYRRPTVKVTKTWTWSHPGGELFIEDFHHQQSHLNYRPKLIESDFISVCQLLDSGVDLKGIKFKIEALPYNTTEQMQRVLDNVEVYDLSIDRTVELKSQVNHLTAFKWTKAFPSDLDSLKIDHYLPMAMYPIPPTLVKLGLFDAQVNNYVLPISVTELEICETQNLHSSMDFTYLCNLNSFKFKSNVERGYMKHLSDIQLPQTIEKLALNCTKMVSLNGIEAYAKLCELTVIDCPDLILFFTPEFPPSLTLLEFSFKCCQQRLFNRNRVVFQIPGRSPFGEVKFMYANGGFVLVVEHEFKPPPSLKTLILRNHKEIYFGPKLNLPNLQTLVLEKIFKLNCGRLFSGLSVCDKLNRLTLTDSSIDCIDDVKFPKNLYKLDLSGNLLSSIRNTNLYQAKNLRVMELGRNRFTGTNNIDIPKNLQRLNLYDNELRLCHLQGTNLTKIDIALSAGVEFNWEMFPTTLMYVTMLVNGHYLKQMPNTFQSLRKLFIQSWYQPIRIQNLNFAEFPNLYYLDLCSVQPQESNDIQLPQSIVNFLLRCTTGTVCQWPDLRSYDRLKTLTFETVDFDDVDLDKLPPGLEELKMTSFNDSPVRGSVEHLLNFRVLDLPHGLTKGLPPFLITSPKSLTVLKMDYNNLAPNCADYINCPNLQLLSVYRNSLRHSYAGRESLLKFIPEMIAKCPKLRRVFVSDEDVEDFAFEQFRDIIKPLLGYITHPERWPR</sequence>
<evidence type="ECO:0000256" key="6">
    <source>
        <dbReference type="ARBA" id="ARBA00022840"/>
    </source>
</evidence>
<evidence type="ECO:0000313" key="10">
    <source>
        <dbReference type="Proteomes" id="UP000590412"/>
    </source>
</evidence>
<dbReference type="PANTHER" id="PTHR48005">
    <property type="entry name" value="LEUCINE RICH REPEAT KINASE 2"/>
    <property type="match status" value="1"/>
</dbReference>
<reference evidence="9" key="1">
    <citation type="submission" date="2020-03" db="EMBL/GenBank/DDBJ databases">
        <title>FDA dAtabase for Regulatory Grade micrObial Sequences (FDA-ARGOS): Supporting development and validation of Infectious Disease Dx tests.</title>
        <authorList>
            <person name="Campos J."/>
            <person name="Goldberg B."/>
            <person name="Tallon L."/>
            <person name="Sadzewicz L."/>
            <person name="Vavikolanu K."/>
            <person name="Mehta A."/>
            <person name="Aluvathingal J."/>
            <person name="Nadendla S."/>
            <person name="Nandy P."/>
            <person name="Geyer C."/>
            <person name="Yan Y."/>
            <person name="Sichtig H."/>
        </authorList>
    </citation>
    <scope>NUCLEOTIDE SEQUENCE [LARGE SCALE GENOMIC DNA]</scope>
    <source>
        <strain evidence="9">FDAARGOS_652</strain>
    </source>
</reference>
<dbReference type="PANTHER" id="PTHR48005:SF15">
    <property type="entry name" value="PROTEIN KINASE DOMAIN-CONTAINING PROTEIN"/>
    <property type="match status" value="1"/>
</dbReference>
<dbReference type="AlphaFoldDB" id="A0A8X7T9C6"/>
<dbReference type="Gene3D" id="3.80.10.10">
    <property type="entry name" value="Ribonuclease Inhibitor"/>
    <property type="match status" value="2"/>
</dbReference>
<keyword evidence="5" id="KW-0418">Kinase</keyword>
<evidence type="ECO:0000256" key="5">
    <source>
        <dbReference type="ARBA" id="ARBA00022777"/>
    </source>
</evidence>